<evidence type="ECO:0000259" key="1">
    <source>
        <dbReference type="Pfam" id="PF07238"/>
    </source>
</evidence>
<protein>
    <recommendedName>
        <fullName evidence="1">PilZ domain-containing protein</fullName>
    </recommendedName>
</protein>
<accession>A0A0F9EJ84</accession>
<dbReference type="AlphaFoldDB" id="A0A0F9EJ84"/>
<comment type="caution">
    <text evidence="2">The sequence shown here is derived from an EMBL/GenBank/DDBJ whole genome shotgun (WGS) entry which is preliminary data.</text>
</comment>
<dbReference type="Gene3D" id="2.40.10.220">
    <property type="entry name" value="predicted glycosyltransferase like domains"/>
    <property type="match status" value="1"/>
</dbReference>
<organism evidence="2">
    <name type="scientific">marine sediment metagenome</name>
    <dbReference type="NCBI Taxonomy" id="412755"/>
    <lineage>
        <taxon>unclassified sequences</taxon>
        <taxon>metagenomes</taxon>
        <taxon>ecological metagenomes</taxon>
    </lineage>
</organism>
<dbReference type="Pfam" id="PF07238">
    <property type="entry name" value="PilZ"/>
    <property type="match status" value="1"/>
</dbReference>
<dbReference type="InterPro" id="IPR009875">
    <property type="entry name" value="PilZ_domain"/>
</dbReference>
<gene>
    <name evidence="2" type="ORF">LCGC14_2360600</name>
</gene>
<evidence type="ECO:0000313" key="2">
    <source>
        <dbReference type="EMBL" id="KKL44945.1"/>
    </source>
</evidence>
<feature type="non-terminal residue" evidence="2">
    <location>
        <position position="106"/>
    </location>
</feature>
<dbReference type="GO" id="GO:0035438">
    <property type="term" value="F:cyclic-di-GMP binding"/>
    <property type="evidence" value="ECO:0007669"/>
    <property type="project" value="InterPro"/>
</dbReference>
<reference evidence="2" key="1">
    <citation type="journal article" date="2015" name="Nature">
        <title>Complex archaea that bridge the gap between prokaryotes and eukaryotes.</title>
        <authorList>
            <person name="Spang A."/>
            <person name="Saw J.H."/>
            <person name="Jorgensen S.L."/>
            <person name="Zaremba-Niedzwiedzka K."/>
            <person name="Martijn J."/>
            <person name="Lind A.E."/>
            <person name="van Eijk R."/>
            <person name="Schleper C."/>
            <person name="Guy L."/>
            <person name="Ettema T.J."/>
        </authorList>
    </citation>
    <scope>NUCLEOTIDE SEQUENCE</scope>
</reference>
<feature type="domain" description="PilZ" evidence="1">
    <location>
        <begin position="10"/>
        <end position="103"/>
    </location>
</feature>
<proteinExistence type="predicted"/>
<name>A0A0F9EJ84_9ZZZZ</name>
<sequence length="106" mass="12183">MNKQRSMTTERRRHPRTQLKMTLHGVRLDPDGGDVYDTLQMTDISRCGLGALADRWLYPGQRIVLCLPLHPDGGRRNIYSTVIRCKKDRDDYHIGLEFDRGSLDAA</sequence>
<dbReference type="EMBL" id="LAZR01034567">
    <property type="protein sequence ID" value="KKL44945.1"/>
    <property type="molecule type" value="Genomic_DNA"/>
</dbReference>